<dbReference type="GO" id="GO:0004497">
    <property type="term" value="F:monooxygenase activity"/>
    <property type="evidence" value="ECO:0007669"/>
    <property type="project" value="UniProtKB-KW"/>
</dbReference>
<dbReference type="EMBL" id="WJPO01000017">
    <property type="protein sequence ID" value="MRH21657.1"/>
    <property type="molecule type" value="Genomic_DNA"/>
</dbReference>
<protein>
    <submittedName>
        <fullName evidence="2">Spheroidene monooxygenase</fullName>
    </submittedName>
</protein>
<dbReference type="OrthoDB" id="1122317at2"/>
<dbReference type="CDD" id="cd21650">
    <property type="entry name" value="CrtA-like"/>
    <property type="match status" value="1"/>
</dbReference>
<evidence type="ECO:0000313" key="2">
    <source>
        <dbReference type="EMBL" id="MRH21657.1"/>
    </source>
</evidence>
<accession>A0A844BNV9</accession>
<sequence length="269" mass="30009">MQVVTISFFRYDNWASRLEALSQMARGRFALKDVPGLEFFKMLGTGSDAGFNPKPNVDVNAILCVWPDMATAKKGLKESITHRMLRSHSCETYTIYLTPISAKGLWSGVEPLRVTEKPDASGKMAVLTRATVKLPIALKFWAEVPQIQTLVAEHPNCAFHIGMAEVPWVQQVTFSLWNDKREMTTFAHGDCPHGRAIQHVREGNWFKEELYARFNILEEEGSWEGGSPLKRLDAPKPAPETKAEPKAEASTDKTAPGKPKAPKKSKETA</sequence>
<feature type="region of interest" description="Disordered" evidence="1">
    <location>
        <begin position="222"/>
        <end position="269"/>
    </location>
</feature>
<keyword evidence="3" id="KW-1185">Reference proteome</keyword>
<keyword evidence="2" id="KW-0503">Monooxygenase</keyword>
<evidence type="ECO:0000313" key="3">
    <source>
        <dbReference type="Proteomes" id="UP000466730"/>
    </source>
</evidence>
<dbReference type="RefSeq" id="WP_153748952.1">
    <property type="nucleotide sequence ID" value="NZ_BAAADI010000035.1"/>
</dbReference>
<reference evidence="2 3" key="1">
    <citation type="submission" date="2019-11" db="EMBL/GenBank/DDBJ databases">
        <title>Draft Whole-Genome sequence of the marine photosynthetic bacterium Rhodovulum strictum DSM 11289.</title>
        <authorList>
            <person name="Kyndt J.A."/>
            <person name="Meyer T.E."/>
        </authorList>
    </citation>
    <scope>NUCLEOTIDE SEQUENCE [LARGE SCALE GENOMIC DNA]</scope>
    <source>
        <strain evidence="2 3">DSM 11289</strain>
    </source>
</reference>
<gene>
    <name evidence="2" type="ORF">GH815_11690</name>
</gene>
<name>A0A844BNV9_9RHOB</name>
<dbReference type="Proteomes" id="UP000466730">
    <property type="component" value="Unassembled WGS sequence"/>
</dbReference>
<proteinExistence type="predicted"/>
<organism evidence="2 3">
    <name type="scientific">Rhodovulum strictum</name>
    <dbReference type="NCBI Taxonomy" id="58314"/>
    <lineage>
        <taxon>Bacteria</taxon>
        <taxon>Pseudomonadati</taxon>
        <taxon>Pseudomonadota</taxon>
        <taxon>Alphaproteobacteria</taxon>
        <taxon>Rhodobacterales</taxon>
        <taxon>Paracoccaceae</taxon>
        <taxon>Rhodovulum</taxon>
    </lineage>
</organism>
<keyword evidence="2" id="KW-0560">Oxidoreductase</keyword>
<feature type="compositionally biased region" description="Basic and acidic residues" evidence="1">
    <location>
        <begin position="230"/>
        <end position="251"/>
    </location>
</feature>
<comment type="caution">
    <text evidence="2">The sequence shown here is derived from an EMBL/GenBank/DDBJ whole genome shotgun (WGS) entry which is preliminary data.</text>
</comment>
<dbReference type="InterPro" id="IPR049574">
    <property type="entry name" value="CrtA-like"/>
</dbReference>
<dbReference type="AlphaFoldDB" id="A0A844BNV9"/>
<evidence type="ECO:0000256" key="1">
    <source>
        <dbReference type="SAM" id="MobiDB-lite"/>
    </source>
</evidence>